<gene>
    <name evidence="13" type="ORF">BDZ90DRAFT_232733</name>
</gene>
<evidence type="ECO:0000259" key="12">
    <source>
        <dbReference type="PROSITE" id="PS51044"/>
    </source>
</evidence>
<keyword evidence="14" id="KW-1185">Reference proteome</keyword>
<proteinExistence type="inferred from homology"/>
<keyword evidence="9" id="KW-0539">Nucleus</keyword>
<comment type="subcellular location">
    <subcellularLocation>
        <location evidence="1">Nucleus</location>
    </subcellularLocation>
</comment>
<feature type="compositionally biased region" description="Basic and acidic residues" evidence="11">
    <location>
        <begin position="16"/>
        <end position="32"/>
    </location>
</feature>
<dbReference type="GO" id="GO:0000724">
    <property type="term" value="P:double-strand break repair via homologous recombination"/>
    <property type="evidence" value="ECO:0007669"/>
    <property type="project" value="InterPro"/>
</dbReference>
<evidence type="ECO:0000313" key="14">
    <source>
        <dbReference type="Proteomes" id="UP000245884"/>
    </source>
</evidence>
<dbReference type="Proteomes" id="UP000245884">
    <property type="component" value="Unassembled WGS sequence"/>
</dbReference>
<dbReference type="Gene3D" id="3.30.40.10">
    <property type="entry name" value="Zinc/RING finger domain, C3HC4 (zinc finger)"/>
    <property type="match status" value="1"/>
</dbReference>
<dbReference type="AlphaFoldDB" id="A0A316UPF4"/>
<dbReference type="GO" id="GO:0016925">
    <property type="term" value="P:protein sumoylation"/>
    <property type="evidence" value="ECO:0007669"/>
    <property type="project" value="UniProtKB-UniPathway"/>
</dbReference>
<dbReference type="EMBL" id="KZ819669">
    <property type="protein sequence ID" value="PWN27177.1"/>
    <property type="molecule type" value="Genomic_DNA"/>
</dbReference>
<evidence type="ECO:0000256" key="9">
    <source>
        <dbReference type="ARBA" id="ARBA00023242"/>
    </source>
</evidence>
<evidence type="ECO:0000256" key="6">
    <source>
        <dbReference type="ARBA" id="ARBA00022771"/>
    </source>
</evidence>
<dbReference type="InterPro" id="IPR004181">
    <property type="entry name" value="Znf_MIZ"/>
</dbReference>
<evidence type="ECO:0000256" key="1">
    <source>
        <dbReference type="ARBA" id="ARBA00004123"/>
    </source>
</evidence>
<evidence type="ECO:0000256" key="2">
    <source>
        <dbReference type="ARBA" id="ARBA00004718"/>
    </source>
</evidence>
<dbReference type="InterPro" id="IPR026846">
    <property type="entry name" value="Nse2(Mms21)"/>
</dbReference>
<dbReference type="GO" id="GO:0030915">
    <property type="term" value="C:Smc5-Smc6 complex"/>
    <property type="evidence" value="ECO:0007669"/>
    <property type="project" value="InterPro"/>
</dbReference>
<feature type="compositionally biased region" description="Polar residues" evidence="11">
    <location>
        <begin position="68"/>
        <end position="78"/>
    </location>
</feature>
<dbReference type="PANTHER" id="PTHR21330">
    <property type="entry name" value="E3 SUMO-PROTEIN LIGASE NSE2"/>
    <property type="match status" value="1"/>
</dbReference>
<dbReference type="PANTHER" id="PTHR21330:SF1">
    <property type="entry name" value="E3 SUMO-PROTEIN LIGASE NSE2"/>
    <property type="match status" value="1"/>
</dbReference>
<keyword evidence="7" id="KW-0833">Ubl conjugation pathway</keyword>
<protein>
    <recommendedName>
        <fullName evidence="12">SP-RING-type domain-containing protein</fullName>
    </recommendedName>
</protein>
<dbReference type="SUPFAM" id="SSF57850">
    <property type="entry name" value="RING/U-box"/>
    <property type="match status" value="1"/>
</dbReference>
<dbReference type="CDD" id="cd16651">
    <property type="entry name" value="SPL-RING_NSE2"/>
    <property type="match status" value="1"/>
</dbReference>
<dbReference type="GO" id="GO:0008270">
    <property type="term" value="F:zinc ion binding"/>
    <property type="evidence" value="ECO:0007669"/>
    <property type="project" value="UniProtKB-KW"/>
</dbReference>
<dbReference type="GeneID" id="37028190"/>
<dbReference type="GO" id="GO:0005634">
    <property type="term" value="C:nucleus"/>
    <property type="evidence" value="ECO:0007669"/>
    <property type="project" value="UniProtKB-SubCell"/>
</dbReference>
<accession>A0A316UPF4</accession>
<dbReference type="UniPathway" id="UPA00886"/>
<name>A0A316UPF4_9BASI</name>
<dbReference type="PROSITE" id="PS51044">
    <property type="entry name" value="ZF_SP_RING"/>
    <property type="match status" value="1"/>
</dbReference>
<dbReference type="STRING" id="1569628.A0A316UPF4"/>
<keyword evidence="5" id="KW-0479">Metal-binding</keyword>
<evidence type="ECO:0000256" key="3">
    <source>
        <dbReference type="ARBA" id="ARBA00008212"/>
    </source>
</evidence>
<keyword evidence="6 10" id="KW-0863">Zinc-finger</keyword>
<evidence type="ECO:0000313" key="13">
    <source>
        <dbReference type="EMBL" id="PWN27177.1"/>
    </source>
</evidence>
<comment type="pathway">
    <text evidence="2">Protein modification; protein sumoylation.</text>
</comment>
<evidence type="ECO:0000256" key="5">
    <source>
        <dbReference type="ARBA" id="ARBA00022723"/>
    </source>
</evidence>
<dbReference type="Pfam" id="PF11789">
    <property type="entry name" value="zf-Nse"/>
    <property type="match status" value="1"/>
</dbReference>
<dbReference type="GO" id="GO:0061665">
    <property type="term" value="F:SUMO ligase activity"/>
    <property type="evidence" value="ECO:0007669"/>
    <property type="project" value="TreeGrafter"/>
</dbReference>
<reference evidence="13 14" key="1">
    <citation type="journal article" date="2018" name="Mol. Biol. Evol.">
        <title>Broad Genomic Sampling Reveals a Smut Pathogenic Ancestry of the Fungal Clade Ustilaginomycotina.</title>
        <authorList>
            <person name="Kijpornyongpan T."/>
            <person name="Mondo S.J."/>
            <person name="Barry K."/>
            <person name="Sandor L."/>
            <person name="Lee J."/>
            <person name="Lipzen A."/>
            <person name="Pangilinan J."/>
            <person name="LaButti K."/>
            <person name="Hainaut M."/>
            <person name="Henrissat B."/>
            <person name="Grigoriev I.V."/>
            <person name="Spatafora J.W."/>
            <person name="Aime M.C."/>
        </authorList>
    </citation>
    <scope>NUCLEOTIDE SEQUENCE [LARGE SCALE GENOMIC DNA]</scope>
    <source>
        <strain evidence="13 14">MCA 5214</strain>
    </source>
</reference>
<sequence length="329" mass="36596">MPSRTVSAPRVPRYASRPDRRLPDAELQRDAAGDVIEEEDENEHQGRGEEDDDGEDDDSDATGPAPSNEPSEQPLASTASMTIKGSLRDWDKSLESSQALRSNITDATVSYAELFSTISGAKGNAMDTAFRDMIDATFEAQLRREAMKRIADQVAKGEAVYDAVGAYERQVQEGLEAYKAKTTRQKYLHHEGYKTFKERVWEAHTDEAMPPLADFIDIEDGDEPDDDDDFTAGAVRQEYKCPLTMALLKDPVTSSVCHHSYSKEAILDYITQARNRGESAKCPRSGCTKVISPSTLKDDRDLAKRVATHKRRMELAEGNKRTQAAEIID</sequence>
<dbReference type="InterPro" id="IPR013083">
    <property type="entry name" value="Znf_RING/FYVE/PHD"/>
</dbReference>
<keyword evidence="8" id="KW-0862">Zinc</keyword>
<keyword evidence="4" id="KW-0808">Transferase</keyword>
<feature type="compositionally biased region" description="Acidic residues" evidence="11">
    <location>
        <begin position="49"/>
        <end position="60"/>
    </location>
</feature>
<evidence type="ECO:0000256" key="11">
    <source>
        <dbReference type="SAM" id="MobiDB-lite"/>
    </source>
</evidence>
<evidence type="ECO:0000256" key="4">
    <source>
        <dbReference type="ARBA" id="ARBA00022679"/>
    </source>
</evidence>
<feature type="region of interest" description="Disordered" evidence="11">
    <location>
        <begin position="1"/>
        <end position="78"/>
    </location>
</feature>
<evidence type="ECO:0000256" key="8">
    <source>
        <dbReference type="ARBA" id="ARBA00022833"/>
    </source>
</evidence>
<dbReference type="OrthoDB" id="26899at2759"/>
<comment type="similarity">
    <text evidence="3">Belongs to the NSE2 family.</text>
</comment>
<feature type="domain" description="SP-RING-type" evidence="12">
    <location>
        <begin position="226"/>
        <end position="311"/>
    </location>
</feature>
<organism evidence="13 14">
    <name type="scientific">Jaminaea rosea</name>
    <dbReference type="NCBI Taxonomy" id="1569628"/>
    <lineage>
        <taxon>Eukaryota</taxon>
        <taxon>Fungi</taxon>
        <taxon>Dikarya</taxon>
        <taxon>Basidiomycota</taxon>
        <taxon>Ustilaginomycotina</taxon>
        <taxon>Exobasidiomycetes</taxon>
        <taxon>Microstromatales</taxon>
        <taxon>Microstromatales incertae sedis</taxon>
        <taxon>Jaminaea</taxon>
    </lineage>
</organism>
<evidence type="ECO:0000256" key="10">
    <source>
        <dbReference type="PROSITE-ProRule" id="PRU00452"/>
    </source>
</evidence>
<dbReference type="RefSeq" id="XP_025361789.1">
    <property type="nucleotide sequence ID" value="XM_025506367.1"/>
</dbReference>
<evidence type="ECO:0000256" key="7">
    <source>
        <dbReference type="ARBA" id="ARBA00022786"/>
    </source>
</evidence>